<proteinExistence type="inferred from homology"/>
<comment type="caution">
    <text evidence="7">The sequence shown here is derived from an EMBL/GenBank/DDBJ whole genome shotgun (WGS) entry which is preliminary data.</text>
</comment>
<name>A0A101QIN6_STRCK</name>
<keyword evidence="3" id="KW-0285">Flavoprotein</keyword>
<dbReference type="InterPro" id="IPR006094">
    <property type="entry name" value="Oxid_FAD_bind_N"/>
</dbReference>
<keyword evidence="5" id="KW-0560">Oxidoreductase</keyword>
<dbReference type="GO" id="GO:0071949">
    <property type="term" value="F:FAD binding"/>
    <property type="evidence" value="ECO:0007669"/>
    <property type="project" value="InterPro"/>
</dbReference>
<evidence type="ECO:0000313" key="8">
    <source>
        <dbReference type="Proteomes" id="UP000053398"/>
    </source>
</evidence>
<dbReference type="EMBL" id="LMWP01000009">
    <property type="protein sequence ID" value="KUN30618.1"/>
    <property type="molecule type" value="Genomic_DNA"/>
</dbReference>
<dbReference type="InterPro" id="IPR036318">
    <property type="entry name" value="FAD-bd_PCMH-like_sf"/>
</dbReference>
<evidence type="ECO:0000256" key="2">
    <source>
        <dbReference type="ARBA" id="ARBA00005466"/>
    </source>
</evidence>
<dbReference type="Gene3D" id="3.30.465.10">
    <property type="match status" value="1"/>
</dbReference>
<sequence length="461" mass="49171">MAGVDYSRLAGEVEGRVFLPGSPGFRVGSHLFNTRYKHRTPAAVLTAAHTADVQRALVWAREQGVPVVARNGGHSFAGYSVNDGLVIDLSRLTQTRADGSTGLVVAGGGAKISHVYDAMQPYEMVFSTGTSPTVGVAGLALGGGAAFAARRYGLTADALVETTVVLADGSLAVANERENPDLFWACKGGGGGNFGINVSLTFQAHPVPDVTTFHLTWKWSDAAAVLEAGQHMVRRAPDDFAARLGVWTHGTGPGAIRDNAEVTLQGQYFGPASECLQILDPVLAAATPVSRDVAERTFWEANKYMVHATSGDQFALRSNYIREPLSGDGVETMLSWVERWPGSHNADGGGVGLFSWGGAINRVAPDATAFVHRDTLFLVSMDTSWTDDDDPGLIAANLDWLDGLHAGMAPHVTGSAYQNFVDPHLTNWREAYYGANYGRLVQVKQKYDPEGVFSFDQAVGS</sequence>
<reference evidence="7 8" key="1">
    <citation type="submission" date="2015-10" db="EMBL/GenBank/DDBJ databases">
        <title>Draft genome sequence of Streptomyces corchorusii DSM 40340, type strain for the species Streptomyces corchorusii.</title>
        <authorList>
            <person name="Ruckert C."/>
            <person name="Winkler A."/>
            <person name="Kalinowski J."/>
            <person name="Kampfer P."/>
            <person name="Glaeser S."/>
        </authorList>
    </citation>
    <scope>NUCLEOTIDE SEQUENCE [LARGE SCALE GENOMIC DNA]</scope>
    <source>
        <strain evidence="7 8">DSM 40340</strain>
    </source>
</reference>
<dbReference type="InterPro" id="IPR016167">
    <property type="entry name" value="FAD-bd_PCMH_sub1"/>
</dbReference>
<dbReference type="InterPro" id="IPR016166">
    <property type="entry name" value="FAD-bd_PCMH"/>
</dbReference>
<dbReference type="Gene3D" id="3.30.43.10">
    <property type="entry name" value="Uridine Diphospho-n-acetylenolpyruvylglucosamine Reductase, domain 2"/>
    <property type="match status" value="1"/>
</dbReference>
<dbReference type="InterPro" id="IPR050416">
    <property type="entry name" value="FAD-linked_Oxidoreductase"/>
</dbReference>
<evidence type="ECO:0000256" key="1">
    <source>
        <dbReference type="ARBA" id="ARBA00001974"/>
    </source>
</evidence>
<dbReference type="Pfam" id="PF01565">
    <property type="entry name" value="FAD_binding_4"/>
    <property type="match status" value="1"/>
</dbReference>
<evidence type="ECO:0000256" key="3">
    <source>
        <dbReference type="ARBA" id="ARBA00022630"/>
    </source>
</evidence>
<dbReference type="Proteomes" id="UP000053398">
    <property type="component" value="Unassembled WGS sequence"/>
</dbReference>
<dbReference type="PANTHER" id="PTHR42973">
    <property type="entry name" value="BINDING OXIDOREDUCTASE, PUTATIVE (AFU_ORTHOLOGUE AFUA_1G17690)-RELATED"/>
    <property type="match status" value="1"/>
</dbReference>
<organism evidence="7 8">
    <name type="scientific">Streptomyces corchorusii</name>
    <name type="common">Streptomyces chibaensis</name>
    <dbReference type="NCBI Taxonomy" id="1903"/>
    <lineage>
        <taxon>Bacteria</taxon>
        <taxon>Bacillati</taxon>
        <taxon>Actinomycetota</taxon>
        <taxon>Actinomycetes</taxon>
        <taxon>Kitasatosporales</taxon>
        <taxon>Streptomycetaceae</taxon>
        <taxon>Streptomyces</taxon>
    </lineage>
</organism>
<dbReference type="SUPFAM" id="SSF56176">
    <property type="entry name" value="FAD-binding/transporter-associated domain-like"/>
    <property type="match status" value="1"/>
</dbReference>
<evidence type="ECO:0000256" key="4">
    <source>
        <dbReference type="ARBA" id="ARBA00022827"/>
    </source>
</evidence>
<dbReference type="Gene3D" id="3.40.462.20">
    <property type="match status" value="1"/>
</dbReference>
<gene>
    <name evidence="7" type="ORF">AQJ11_10335</name>
</gene>
<evidence type="ECO:0000313" key="7">
    <source>
        <dbReference type="EMBL" id="KUN30618.1"/>
    </source>
</evidence>
<dbReference type="InterPro" id="IPR016169">
    <property type="entry name" value="FAD-bd_PCMH_sub2"/>
</dbReference>
<accession>A0A101QIN6</accession>
<dbReference type="Pfam" id="PF08031">
    <property type="entry name" value="BBE"/>
    <property type="match status" value="1"/>
</dbReference>
<comment type="cofactor">
    <cofactor evidence="1">
        <name>FAD</name>
        <dbReference type="ChEBI" id="CHEBI:57692"/>
    </cofactor>
</comment>
<dbReference type="InterPro" id="IPR012951">
    <property type="entry name" value="BBE"/>
</dbReference>
<keyword evidence="8" id="KW-1185">Reference proteome</keyword>
<dbReference type="PANTHER" id="PTHR42973:SF39">
    <property type="entry name" value="FAD-BINDING PCMH-TYPE DOMAIN-CONTAINING PROTEIN"/>
    <property type="match status" value="1"/>
</dbReference>
<keyword evidence="4" id="KW-0274">FAD</keyword>
<dbReference type="AlphaFoldDB" id="A0A101QIN6"/>
<comment type="similarity">
    <text evidence="2">Belongs to the oxygen-dependent FAD-linked oxidoreductase family.</text>
</comment>
<protein>
    <submittedName>
        <fullName evidence="7">Oxidoreductase</fullName>
    </submittedName>
</protein>
<dbReference type="GO" id="GO:0016491">
    <property type="term" value="F:oxidoreductase activity"/>
    <property type="evidence" value="ECO:0007669"/>
    <property type="project" value="UniProtKB-KW"/>
</dbReference>
<feature type="domain" description="FAD-binding PCMH-type" evidence="6">
    <location>
        <begin position="37"/>
        <end position="207"/>
    </location>
</feature>
<evidence type="ECO:0000256" key="5">
    <source>
        <dbReference type="ARBA" id="ARBA00023002"/>
    </source>
</evidence>
<dbReference type="PROSITE" id="PS51387">
    <property type="entry name" value="FAD_PCMH"/>
    <property type="match status" value="1"/>
</dbReference>
<dbReference type="RefSeq" id="WP_058081759.1">
    <property type="nucleotide sequence ID" value="NZ_KQ948354.1"/>
</dbReference>
<evidence type="ECO:0000259" key="6">
    <source>
        <dbReference type="PROSITE" id="PS51387"/>
    </source>
</evidence>